<dbReference type="GO" id="GO:0016787">
    <property type="term" value="F:hydrolase activity"/>
    <property type="evidence" value="ECO:0007669"/>
    <property type="project" value="UniProtKB-KW"/>
</dbReference>
<evidence type="ECO:0000259" key="6">
    <source>
        <dbReference type="PROSITE" id="PS51192"/>
    </source>
</evidence>
<dbReference type="GO" id="GO:0004386">
    <property type="term" value="F:helicase activity"/>
    <property type="evidence" value="ECO:0007669"/>
    <property type="project" value="UniProtKB-KW"/>
</dbReference>
<dbReference type="SMART" id="SM00487">
    <property type="entry name" value="DEXDc"/>
    <property type="match status" value="1"/>
</dbReference>
<feature type="domain" description="Helicase C-terminal" evidence="7">
    <location>
        <begin position="368"/>
        <end position="556"/>
    </location>
</feature>
<evidence type="ECO:0000256" key="2">
    <source>
        <dbReference type="ARBA" id="ARBA00022801"/>
    </source>
</evidence>
<dbReference type="GO" id="GO:0000462">
    <property type="term" value="P:maturation of SSU-rRNA from tricistronic rRNA transcript (SSU-rRNA, 5.8S rRNA, LSU-rRNA)"/>
    <property type="evidence" value="ECO:0007669"/>
    <property type="project" value="TreeGrafter"/>
</dbReference>
<dbReference type="GO" id="GO:0005730">
    <property type="term" value="C:nucleolus"/>
    <property type="evidence" value="ECO:0007669"/>
    <property type="project" value="TreeGrafter"/>
</dbReference>
<feature type="domain" description="Helicase ATP-binding" evidence="6">
    <location>
        <begin position="161"/>
        <end position="318"/>
    </location>
</feature>
<dbReference type="PROSITE" id="PS51194">
    <property type="entry name" value="HELICASE_CTER"/>
    <property type="match status" value="1"/>
</dbReference>
<sequence length="767" mass="88594">MSVARTKKNLEKYKDKRRRDALRKDLFNKISSASLACSVTEKGIGVDGRSICFTKADQPNRQKKTSRSRNDAKNGKAEKKRFCEMEPAITLRMAESDIPREYEDQIENEDVYKDSCTEDCHTSTKNEKKAQIYSGFCFNRTEKIKKLREKLPIVYQEDEIISSIRENNIVFVSGSTGCGKSTQVPQMLLENNFRQILMTQPRRISCVSIAERINYETNEKVAAYRFRFNNNITPKTRIQIVTDGILLKEMINDVMLSNYDVVIIDEVHDLTINLEVLLPLLSRWAKIRKNVKVILMSATPHDKVKDLFSDYGEVRVKSILYPVAVHYADTDLRHHWHGKLCKSDKYKPDGIDVSSQFASYDRVKGEAEIMDRVLEIVNKGQGSILVFLTSKAQIYSMIKNLGEINDQIDFIPLHASLSLASQQRIYSNRRKCVLATNYAETGLTIPAIKYVIDCGYEKSCISDGTLRSYPVIPISKSSAEQRRGRAGRTEAGECYRIYNPTFFENMGKFSTPQSENTSLDYFLLVLFHFKVRKNIFINQLSNEKLEKSRKVLERIGAIKNSKITKLGSLIVKYPFEPRLSVILLKYSFDEIKLIIAILDSDIEIKREDFEHLYHNDISDLFVKAKIILSHRNINNNLHDKELLNSCAKVPGTKRGEEKCASKMGNIGGKIRDILEYDNLKDKTFNFTNDIKRKIAKILFITYYDHLCKRVHDEYYFNGSKVYIDRNSKDIDSEYFVFQYLTEKNGKKYAVNITEVDKEWLNIENLKI</sequence>
<dbReference type="Pfam" id="PF00271">
    <property type="entry name" value="Helicase_C"/>
    <property type="match status" value="1"/>
</dbReference>
<dbReference type="GO" id="GO:0003723">
    <property type="term" value="F:RNA binding"/>
    <property type="evidence" value="ECO:0007669"/>
    <property type="project" value="TreeGrafter"/>
</dbReference>
<feature type="region of interest" description="Disordered" evidence="5">
    <location>
        <begin position="57"/>
        <end position="78"/>
    </location>
</feature>
<keyword evidence="3" id="KW-0347">Helicase</keyword>
<evidence type="ECO:0008006" key="10">
    <source>
        <dbReference type="Google" id="ProtNLM"/>
    </source>
</evidence>
<reference evidence="9" key="1">
    <citation type="submission" date="2011-03" db="EMBL/GenBank/DDBJ databases">
        <title>The genome sequence of Vavraia culicis strain floridensis.</title>
        <authorList>
            <consortium name="The Broad Institute Genome Sequencing Platform"/>
            <person name="Cuomo C."/>
            <person name="Becnel J."/>
            <person name="Sanscrainte N."/>
            <person name="Young S.K."/>
            <person name="Zeng Q."/>
            <person name="Gargeya S."/>
            <person name="Fitzgerald M."/>
            <person name="Haas B."/>
            <person name="Abouelleil A."/>
            <person name="Alvarado L."/>
            <person name="Arachchi H.M."/>
            <person name="Berlin A."/>
            <person name="Chapman S.B."/>
            <person name="Gearin G."/>
            <person name="Goldberg J."/>
            <person name="Griggs A."/>
            <person name="Gujja S."/>
            <person name="Hansen M."/>
            <person name="Heiman D."/>
            <person name="Howarth C."/>
            <person name="Larimer J."/>
            <person name="Lui A."/>
            <person name="MacDonald P.J.P."/>
            <person name="McCowen C."/>
            <person name="Montmayeur A."/>
            <person name="Murphy C."/>
            <person name="Neiman D."/>
            <person name="Pearson M."/>
            <person name="Priest M."/>
            <person name="Roberts A."/>
            <person name="Saif S."/>
            <person name="Shea T."/>
            <person name="Sisk P."/>
            <person name="Stolte C."/>
            <person name="Sykes S."/>
            <person name="Wortman J."/>
            <person name="Nusbaum C."/>
            <person name="Birren B."/>
        </authorList>
    </citation>
    <scope>NUCLEOTIDE SEQUENCE [LARGE SCALE GENOMIC DNA]</scope>
    <source>
        <strain evidence="9">floridensis</strain>
    </source>
</reference>
<dbReference type="FunCoup" id="L2GUV8">
    <property type="interactions" value="282"/>
</dbReference>
<organism evidence="8 9">
    <name type="scientific">Vavraia culicis (isolate floridensis)</name>
    <name type="common">Microsporidian parasite</name>
    <dbReference type="NCBI Taxonomy" id="948595"/>
    <lineage>
        <taxon>Eukaryota</taxon>
        <taxon>Fungi</taxon>
        <taxon>Fungi incertae sedis</taxon>
        <taxon>Microsporidia</taxon>
        <taxon>Pleistophoridae</taxon>
        <taxon>Vavraia</taxon>
    </lineage>
</organism>
<dbReference type="SUPFAM" id="SSF52540">
    <property type="entry name" value="P-loop containing nucleoside triphosphate hydrolases"/>
    <property type="match status" value="1"/>
</dbReference>
<dbReference type="OMA" id="RYLERKM"/>
<dbReference type="CDD" id="cd18791">
    <property type="entry name" value="SF2_C_RHA"/>
    <property type="match status" value="1"/>
</dbReference>
<dbReference type="STRING" id="948595.L2GUV8"/>
<gene>
    <name evidence="8" type="ORF">VCUG_01163</name>
</gene>
<dbReference type="InterPro" id="IPR014001">
    <property type="entry name" value="Helicase_ATP-bd"/>
</dbReference>
<dbReference type="RefSeq" id="XP_008074181.1">
    <property type="nucleotide sequence ID" value="XM_008075990.1"/>
</dbReference>
<keyword evidence="2" id="KW-0378">Hydrolase</keyword>
<dbReference type="GeneID" id="19879044"/>
<protein>
    <recommendedName>
        <fullName evidence="10">ATP-dependent helicase HrpA</fullName>
    </recommendedName>
</protein>
<dbReference type="Pfam" id="PF00270">
    <property type="entry name" value="DEAD"/>
    <property type="match status" value="1"/>
</dbReference>
<keyword evidence="9" id="KW-1185">Reference proteome</keyword>
<dbReference type="Proteomes" id="UP000011081">
    <property type="component" value="Unassembled WGS sequence"/>
</dbReference>
<dbReference type="InterPro" id="IPR001650">
    <property type="entry name" value="Helicase_C-like"/>
</dbReference>
<dbReference type="PROSITE" id="PS51192">
    <property type="entry name" value="HELICASE_ATP_BIND_1"/>
    <property type="match status" value="1"/>
</dbReference>
<dbReference type="InterPro" id="IPR027417">
    <property type="entry name" value="P-loop_NTPase"/>
</dbReference>
<proteinExistence type="predicted"/>
<evidence type="ECO:0000313" key="9">
    <source>
        <dbReference type="Proteomes" id="UP000011081"/>
    </source>
</evidence>
<evidence type="ECO:0000256" key="4">
    <source>
        <dbReference type="ARBA" id="ARBA00022840"/>
    </source>
</evidence>
<evidence type="ECO:0000256" key="5">
    <source>
        <dbReference type="SAM" id="MobiDB-lite"/>
    </source>
</evidence>
<dbReference type="AlphaFoldDB" id="L2GUV8"/>
<name>L2GUV8_VAVCU</name>
<dbReference type="HOGENOM" id="CLU_001832_5_11_1"/>
<feature type="compositionally biased region" description="Basic and acidic residues" evidence="5">
    <location>
        <begin position="68"/>
        <end position="78"/>
    </location>
</feature>
<evidence type="ECO:0000313" key="8">
    <source>
        <dbReference type="EMBL" id="ELA47394.1"/>
    </source>
</evidence>
<dbReference type="InterPro" id="IPR011545">
    <property type="entry name" value="DEAD/DEAH_box_helicase_dom"/>
</dbReference>
<dbReference type="VEuPathDB" id="MicrosporidiaDB:VCUG_01163"/>
<dbReference type="EMBL" id="GL877419">
    <property type="protein sequence ID" value="ELA47394.1"/>
    <property type="molecule type" value="Genomic_DNA"/>
</dbReference>
<evidence type="ECO:0000259" key="7">
    <source>
        <dbReference type="PROSITE" id="PS51194"/>
    </source>
</evidence>
<keyword evidence="4" id="KW-0067">ATP-binding</keyword>
<dbReference type="CDD" id="cd17917">
    <property type="entry name" value="DEXHc_RHA-like"/>
    <property type="match status" value="1"/>
</dbReference>
<dbReference type="InParanoid" id="L2GUV8"/>
<evidence type="ECO:0000256" key="1">
    <source>
        <dbReference type="ARBA" id="ARBA00022741"/>
    </source>
</evidence>
<dbReference type="SMART" id="SM00490">
    <property type="entry name" value="HELICc"/>
    <property type="match status" value="1"/>
</dbReference>
<dbReference type="GO" id="GO:0005524">
    <property type="term" value="F:ATP binding"/>
    <property type="evidence" value="ECO:0007669"/>
    <property type="project" value="UniProtKB-KW"/>
</dbReference>
<evidence type="ECO:0000256" key="3">
    <source>
        <dbReference type="ARBA" id="ARBA00022806"/>
    </source>
</evidence>
<keyword evidence="1" id="KW-0547">Nucleotide-binding</keyword>
<dbReference type="OrthoDB" id="10253254at2759"/>
<accession>L2GUV8</accession>
<dbReference type="Gene3D" id="3.40.50.300">
    <property type="entry name" value="P-loop containing nucleotide triphosphate hydrolases"/>
    <property type="match status" value="2"/>
</dbReference>
<dbReference type="PANTHER" id="PTHR18934">
    <property type="entry name" value="ATP-DEPENDENT RNA HELICASE"/>
    <property type="match status" value="1"/>
</dbReference>
<dbReference type="PANTHER" id="PTHR18934:SF99">
    <property type="entry name" value="ATP-DEPENDENT RNA HELICASE DHX37-RELATED"/>
    <property type="match status" value="1"/>
</dbReference>